<feature type="domain" description="2,6-dihydroxypyridine 3-monooxygenase substrate binding" evidence="2">
    <location>
        <begin position="232"/>
        <end position="367"/>
    </location>
</feature>
<reference evidence="3 4" key="1">
    <citation type="submission" date="2019-12" db="EMBL/GenBank/DDBJ databases">
        <title>Draft genome sequence of the ascomycete Xylaria multiplex DSM 110363.</title>
        <authorList>
            <person name="Buettner E."/>
            <person name="Kellner H."/>
        </authorList>
    </citation>
    <scope>NUCLEOTIDE SEQUENCE [LARGE SCALE GENOMIC DNA]</scope>
    <source>
        <strain evidence="3 4">DSM 110363</strain>
    </source>
</reference>
<dbReference type="InterPro" id="IPR053212">
    <property type="entry name" value="DHP_3-monooxygenase"/>
</dbReference>
<evidence type="ECO:0000256" key="1">
    <source>
        <dbReference type="SAM" id="Phobius"/>
    </source>
</evidence>
<dbReference type="OrthoDB" id="16820at2759"/>
<dbReference type="PANTHER" id="PTHR47469:SF2">
    <property type="entry name" value="OS06G0597600 PROTEIN"/>
    <property type="match status" value="1"/>
</dbReference>
<dbReference type="SUPFAM" id="SSF51905">
    <property type="entry name" value="FAD/NAD(P)-binding domain"/>
    <property type="match status" value="1"/>
</dbReference>
<protein>
    <recommendedName>
        <fullName evidence="2">2,6-dihydroxypyridine 3-monooxygenase substrate binding domain-containing protein</fullName>
    </recommendedName>
</protein>
<comment type="caution">
    <text evidence="3">The sequence shown here is derived from an EMBL/GenBank/DDBJ whole genome shotgun (WGS) entry which is preliminary data.</text>
</comment>
<name>A0A7C8MP80_9PEZI</name>
<organism evidence="3 4">
    <name type="scientific">Xylaria multiplex</name>
    <dbReference type="NCBI Taxonomy" id="323545"/>
    <lineage>
        <taxon>Eukaryota</taxon>
        <taxon>Fungi</taxon>
        <taxon>Dikarya</taxon>
        <taxon>Ascomycota</taxon>
        <taxon>Pezizomycotina</taxon>
        <taxon>Sordariomycetes</taxon>
        <taxon>Xylariomycetidae</taxon>
        <taxon>Xylariales</taxon>
        <taxon>Xylariaceae</taxon>
        <taxon>Xylaria</taxon>
    </lineage>
</organism>
<feature type="transmembrane region" description="Helical" evidence="1">
    <location>
        <begin position="447"/>
        <end position="467"/>
    </location>
</feature>
<dbReference type="PANTHER" id="PTHR47469">
    <property type="entry name" value="MONOOXYGENASE-LIKE"/>
    <property type="match status" value="1"/>
</dbReference>
<dbReference type="SUPFAM" id="SSF54373">
    <property type="entry name" value="FAD-linked reductases, C-terminal domain"/>
    <property type="match status" value="1"/>
</dbReference>
<dbReference type="Pfam" id="PF22607">
    <property type="entry name" value="FAD_binding-like"/>
    <property type="match status" value="1"/>
</dbReference>
<proteinExistence type="predicted"/>
<dbReference type="Proteomes" id="UP000481858">
    <property type="component" value="Unassembled WGS sequence"/>
</dbReference>
<keyword evidence="1" id="KW-1133">Transmembrane helix</keyword>
<dbReference type="InterPro" id="IPR054707">
    <property type="entry name" value="DhpH_subs-bd"/>
</dbReference>
<dbReference type="Gene3D" id="3.30.9.60">
    <property type="match status" value="1"/>
</dbReference>
<dbReference type="InParanoid" id="A0A7C8MP80"/>
<dbReference type="Gene3D" id="3.50.50.60">
    <property type="entry name" value="FAD/NAD(P)-binding domain"/>
    <property type="match status" value="1"/>
</dbReference>
<accession>A0A7C8MP80</accession>
<dbReference type="EMBL" id="WUBL01000148">
    <property type="protein sequence ID" value="KAF2964495.1"/>
    <property type="molecule type" value="Genomic_DNA"/>
</dbReference>
<evidence type="ECO:0000313" key="3">
    <source>
        <dbReference type="EMBL" id="KAF2964495.1"/>
    </source>
</evidence>
<dbReference type="InterPro" id="IPR036188">
    <property type="entry name" value="FAD/NAD-bd_sf"/>
</dbReference>
<evidence type="ECO:0000259" key="2">
    <source>
        <dbReference type="Pfam" id="PF22607"/>
    </source>
</evidence>
<keyword evidence="1" id="KW-0812">Transmembrane</keyword>
<gene>
    <name evidence="3" type="ORF">GQX73_g9058</name>
</gene>
<dbReference type="AlphaFoldDB" id="A0A7C8MP80"/>
<keyword evidence="4" id="KW-1185">Reference proteome</keyword>
<sequence length="471" mass="52923">MRLVRYTAGSSPSAGSPAPRFLLYSLRLYAWEFIRYTVKDGKNVWIELCPWDVGGSLARLMQGIRLKRQGANVTILEQDNQSERSSHEACIGFGQNVEELLRRFDATGRYESITAVTRHFAYRKRPNFLSTRGGLKLSNWLLLYRILRANFDHLVSAACPEPPQASSEDGNAIYLTGKRVIGLEYSHGTVKVYFKDVHRGKQETIDADLVIGADGVHSTVRKLVHAPTLEHYAGYVSWRGSVPEKSVSQDTVKYFENRIVFDLMSRSYIVCYVIPTEDGTVTPGERLLNWVWYYNVAEGSPEMRNFFTDIHGKGHHNTVPRGLVQPAVWEGVLKSKLSQMVDPVEVVDPFAELLEKTEIPFVTKINDALCTSPSFYNGHVILVGDALTIFRPHVGAATEQAALHCLAMEKVSNGEKTLAAHIRQVGIHAKSMWLLSRIVGEFRQGSMFSFLKALFLYIAFLVGVKLGRPKL</sequence>
<evidence type="ECO:0000313" key="4">
    <source>
        <dbReference type="Proteomes" id="UP000481858"/>
    </source>
</evidence>
<keyword evidence="1" id="KW-0472">Membrane</keyword>